<accession>A0A2G5B8K3</accession>
<dbReference type="PANTHER" id="PTHR13318:SF95">
    <property type="entry name" value="F-BOX PROTEIN YLR352W"/>
    <property type="match status" value="1"/>
</dbReference>
<dbReference type="STRING" id="763665.A0A2G5B8K3"/>
<dbReference type="AlphaFoldDB" id="A0A2G5B8K3"/>
<evidence type="ECO:0000313" key="2">
    <source>
        <dbReference type="Proteomes" id="UP000242474"/>
    </source>
</evidence>
<dbReference type="SMART" id="SM00367">
    <property type="entry name" value="LRR_CC"/>
    <property type="match status" value="5"/>
</dbReference>
<dbReference type="GO" id="GO:0031146">
    <property type="term" value="P:SCF-dependent proteasomal ubiquitin-dependent protein catabolic process"/>
    <property type="evidence" value="ECO:0007669"/>
    <property type="project" value="TreeGrafter"/>
</dbReference>
<keyword evidence="2" id="KW-1185">Reference proteome</keyword>
<proteinExistence type="predicted"/>
<protein>
    <submittedName>
        <fullName evidence="1">RNI-like protein</fullName>
    </submittedName>
</protein>
<dbReference type="Gene3D" id="3.80.10.10">
    <property type="entry name" value="Ribonuclease Inhibitor"/>
    <property type="match status" value="1"/>
</dbReference>
<reference evidence="1 2" key="1">
    <citation type="journal article" date="2015" name="Genome Biol. Evol.">
        <title>Phylogenomic analyses indicate that early fungi evolved digesting cell walls of algal ancestors of land plants.</title>
        <authorList>
            <person name="Chang Y."/>
            <person name="Wang S."/>
            <person name="Sekimoto S."/>
            <person name="Aerts A.L."/>
            <person name="Choi C."/>
            <person name="Clum A."/>
            <person name="LaButti K.M."/>
            <person name="Lindquist E.A."/>
            <person name="Yee Ngan C."/>
            <person name="Ohm R.A."/>
            <person name="Salamov A.A."/>
            <person name="Grigoriev I.V."/>
            <person name="Spatafora J.W."/>
            <person name="Berbee M.L."/>
        </authorList>
    </citation>
    <scope>NUCLEOTIDE SEQUENCE [LARGE SCALE GENOMIC DNA]</scope>
    <source>
        <strain evidence="1 2">NRRL 1564</strain>
    </source>
</reference>
<dbReference type="PANTHER" id="PTHR13318">
    <property type="entry name" value="PARTNER OF PAIRED, ISOFORM B-RELATED"/>
    <property type="match status" value="1"/>
</dbReference>
<dbReference type="Proteomes" id="UP000242474">
    <property type="component" value="Unassembled WGS sequence"/>
</dbReference>
<gene>
    <name evidence="1" type="ORF">COEREDRAFT_75141</name>
</gene>
<dbReference type="EMBL" id="KZ303508">
    <property type="protein sequence ID" value="PIA15363.1"/>
    <property type="molecule type" value="Genomic_DNA"/>
</dbReference>
<organism evidence="1 2">
    <name type="scientific">Coemansia reversa (strain ATCC 12441 / NRRL 1564)</name>
    <dbReference type="NCBI Taxonomy" id="763665"/>
    <lineage>
        <taxon>Eukaryota</taxon>
        <taxon>Fungi</taxon>
        <taxon>Fungi incertae sedis</taxon>
        <taxon>Zoopagomycota</taxon>
        <taxon>Kickxellomycotina</taxon>
        <taxon>Kickxellomycetes</taxon>
        <taxon>Kickxellales</taxon>
        <taxon>Kickxellaceae</taxon>
        <taxon>Coemansia</taxon>
    </lineage>
</organism>
<dbReference type="OrthoDB" id="421226at2759"/>
<evidence type="ECO:0000313" key="1">
    <source>
        <dbReference type="EMBL" id="PIA15363.1"/>
    </source>
</evidence>
<dbReference type="InterPro" id="IPR006553">
    <property type="entry name" value="Leu-rich_rpt_Cys-con_subtyp"/>
</dbReference>
<dbReference type="GO" id="GO:0019005">
    <property type="term" value="C:SCF ubiquitin ligase complex"/>
    <property type="evidence" value="ECO:0007669"/>
    <property type="project" value="TreeGrafter"/>
</dbReference>
<sequence length="379" mass="44287">MDSVNSNLSMHVWNNDVIFKQIMAYLYSSQSNLCAVSLTNKRGWCYGIKELWRYPSLENINQFRLLVETAGHKLLIQLGKDNYYGELLRCLDLSVNIKQCDLVDYNSLTRLFQYSYRLEFLDITLCTSIKSSEFEQMLCSKPEMCKSLDHFSIPETNFSTSSIQSVLRTMPNLYTLDFTYTMVNDEILSTIAESNPKLRYLVLEDCPNITNYGVRKVVDACLDLYKLDLRRCPNFSDYEYRQLDTNCPYILEMLDLSYSAVDDILLYIIAESNPKLRNLYLEGCVFVTNYGVKKIVDSCLELRFLDVKNCPNFSDSDYVKSRGIRLDWVENKSAPEVLDFSDTSESFHVDYDSYSSEENYYYNNDYNNDDYDSDDYNYS</sequence>
<dbReference type="SUPFAM" id="SSF52047">
    <property type="entry name" value="RNI-like"/>
    <property type="match status" value="1"/>
</dbReference>
<name>A0A2G5B8K3_COERN</name>
<dbReference type="InterPro" id="IPR032675">
    <property type="entry name" value="LRR_dom_sf"/>
</dbReference>